<proteinExistence type="inferred from homology"/>
<dbReference type="PANTHER" id="PTHR10484">
    <property type="entry name" value="HISTONE H4"/>
    <property type="match status" value="1"/>
</dbReference>
<dbReference type="STRING" id="75743.A0A401NZG1"/>
<reference evidence="9 10" key="1">
    <citation type="journal article" date="2018" name="Nat. Ecol. Evol.">
        <title>Shark genomes provide insights into elasmobranch evolution and the origin of vertebrates.</title>
        <authorList>
            <person name="Hara Y"/>
            <person name="Yamaguchi K"/>
            <person name="Onimaru K"/>
            <person name="Kadota M"/>
            <person name="Koyanagi M"/>
            <person name="Keeley SD"/>
            <person name="Tatsumi K"/>
            <person name="Tanaka K"/>
            <person name="Motone F"/>
            <person name="Kageyama Y"/>
            <person name="Nozu R"/>
            <person name="Adachi N"/>
            <person name="Nishimura O"/>
            <person name="Nakagawa R"/>
            <person name="Tanegashima C"/>
            <person name="Kiyatake I"/>
            <person name="Matsumoto R"/>
            <person name="Murakumo K"/>
            <person name="Nishida K"/>
            <person name="Terakita A"/>
            <person name="Kuratani S"/>
            <person name="Sato K"/>
            <person name="Hyodo S Kuraku.S."/>
        </authorList>
    </citation>
    <scope>NUCLEOTIDE SEQUENCE [LARGE SCALE GENOMIC DNA]</scope>
</reference>
<dbReference type="Proteomes" id="UP000288216">
    <property type="component" value="Unassembled WGS sequence"/>
</dbReference>
<dbReference type="GO" id="GO:0005634">
    <property type="term" value="C:nucleus"/>
    <property type="evidence" value="ECO:0007669"/>
    <property type="project" value="UniProtKB-SubCell"/>
</dbReference>
<organism evidence="9 10">
    <name type="scientific">Scyliorhinus torazame</name>
    <name type="common">Cloudy catshark</name>
    <name type="synonym">Catulus torazame</name>
    <dbReference type="NCBI Taxonomy" id="75743"/>
    <lineage>
        <taxon>Eukaryota</taxon>
        <taxon>Metazoa</taxon>
        <taxon>Chordata</taxon>
        <taxon>Craniata</taxon>
        <taxon>Vertebrata</taxon>
        <taxon>Chondrichthyes</taxon>
        <taxon>Elasmobranchii</taxon>
        <taxon>Galeomorphii</taxon>
        <taxon>Galeoidea</taxon>
        <taxon>Carcharhiniformes</taxon>
        <taxon>Scyliorhinidae</taxon>
        <taxon>Scyliorhinus</taxon>
    </lineage>
</organism>
<evidence type="ECO:0000256" key="8">
    <source>
        <dbReference type="ARBA" id="ARBA00023269"/>
    </source>
</evidence>
<name>A0A401NZG1_SCYTO</name>
<evidence type="ECO:0000313" key="10">
    <source>
        <dbReference type="Proteomes" id="UP000288216"/>
    </source>
</evidence>
<dbReference type="GO" id="GO:0003677">
    <property type="term" value="F:DNA binding"/>
    <property type="evidence" value="ECO:0007669"/>
    <property type="project" value="UniProtKB-KW"/>
</dbReference>
<accession>A0A401NZG1</accession>
<dbReference type="Gene3D" id="1.10.20.10">
    <property type="entry name" value="Histone, subunit A"/>
    <property type="match status" value="1"/>
</dbReference>
<evidence type="ECO:0000256" key="4">
    <source>
        <dbReference type="ARBA" id="ARBA00006564"/>
    </source>
</evidence>
<evidence type="ECO:0000256" key="3">
    <source>
        <dbReference type="ARBA" id="ARBA00004286"/>
    </source>
</evidence>
<evidence type="ECO:0000256" key="1">
    <source>
        <dbReference type="ARBA" id="ARBA00002001"/>
    </source>
</evidence>
<dbReference type="InterPro" id="IPR009072">
    <property type="entry name" value="Histone-fold"/>
</dbReference>
<evidence type="ECO:0000256" key="6">
    <source>
        <dbReference type="ARBA" id="ARBA00023125"/>
    </source>
</evidence>
<keyword evidence="7" id="KW-0539">Nucleus</keyword>
<evidence type="ECO:0008006" key="11">
    <source>
        <dbReference type="Google" id="ProtNLM"/>
    </source>
</evidence>
<evidence type="ECO:0000256" key="5">
    <source>
        <dbReference type="ARBA" id="ARBA00022454"/>
    </source>
</evidence>
<dbReference type="InterPro" id="IPR001951">
    <property type="entry name" value="Histone_H4"/>
</dbReference>
<protein>
    <recommendedName>
        <fullName evidence="11">Histone H4</fullName>
    </recommendedName>
</protein>
<dbReference type="OrthoDB" id="9904347at2759"/>
<gene>
    <name evidence="9" type="ORF">scyTo_0013555</name>
</gene>
<comment type="subcellular location">
    <subcellularLocation>
        <location evidence="3">Chromosome</location>
    </subcellularLocation>
    <subcellularLocation>
        <location evidence="2">Nucleus</location>
    </subcellularLocation>
</comment>
<dbReference type="EMBL" id="BFAA01006976">
    <property type="protein sequence ID" value="GCB66257.1"/>
    <property type="molecule type" value="Genomic_DNA"/>
</dbReference>
<dbReference type="GO" id="GO:0000786">
    <property type="term" value="C:nucleosome"/>
    <property type="evidence" value="ECO:0007669"/>
    <property type="project" value="UniProtKB-KW"/>
</dbReference>
<keyword evidence="8" id="KW-0544">Nucleosome core</keyword>
<comment type="similarity">
    <text evidence="4">Belongs to the histone H4 family.</text>
</comment>
<evidence type="ECO:0000313" key="9">
    <source>
        <dbReference type="EMBL" id="GCB66257.1"/>
    </source>
</evidence>
<sequence length="73" mass="8172">MSGRGKGGTSLGKGGAKWHHKVLRDNFQGTTKLAIHRLPHHRGAKCISGLIYEEIQRVFIVFLEFSSGTQRLR</sequence>
<keyword evidence="5" id="KW-0158">Chromosome</keyword>
<dbReference type="AlphaFoldDB" id="A0A401NZG1"/>
<comment type="caution">
    <text evidence="9">The sequence shown here is derived from an EMBL/GenBank/DDBJ whole genome shotgun (WGS) entry which is preliminary data.</text>
</comment>
<dbReference type="SUPFAM" id="SSF47113">
    <property type="entry name" value="Histone-fold"/>
    <property type="match status" value="1"/>
</dbReference>
<dbReference type="GO" id="GO:0046982">
    <property type="term" value="F:protein heterodimerization activity"/>
    <property type="evidence" value="ECO:0007669"/>
    <property type="project" value="InterPro"/>
</dbReference>
<dbReference type="PRINTS" id="PR00623">
    <property type="entry name" value="HISTONEH4"/>
</dbReference>
<keyword evidence="10" id="KW-1185">Reference proteome</keyword>
<keyword evidence="6" id="KW-0238">DNA-binding</keyword>
<evidence type="ECO:0000256" key="2">
    <source>
        <dbReference type="ARBA" id="ARBA00004123"/>
    </source>
</evidence>
<evidence type="ECO:0000256" key="7">
    <source>
        <dbReference type="ARBA" id="ARBA00023242"/>
    </source>
</evidence>
<dbReference type="GO" id="GO:0030527">
    <property type="term" value="F:structural constituent of chromatin"/>
    <property type="evidence" value="ECO:0007669"/>
    <property type="project" value="InterPro"/>
</dbReference>
<comment type="function">
    <text evidence="1">Core component of nucleosome. Nucleosomes wrap and compact DNA into chromatin, limiting DNA accessibility to the cellular machineries which require DNA as a template. Histones thereby play a central role in transcription regulation, DNA repair, DNA replication and chromosomal stability. DNA accessibility is regulated via a complex set of post-translational modifications of histones, also called histone code, and nucleosome remodeling.</text>
</comment>